<evidence type="ECO:0000259" key="1">
    <source>
        <dbReference type="SMART" id="SM00849"/>
    </source>
</evidence>
<dbReference type="AlphaFoldDB" id="A0A1W2BPZ4"/>
<name>A0A1W2BPZ4_9BACT</name>
<dbReference type="Pfam" id="PF00753">
    <property type="entry name" value="Lactamase_B"/>
    <property type="match status" value="1"/>
</dbReference>
<dbReference type="SUPFAM" id="SSF56281">
    <property type="entry name" value="Metallo-hydrolase/oxidoreductase"/>
    <property type="match status" value="1"/>
</dbReference>
<organism evidence="2 3">
    <name type="scientific">Desulfocicer vacuolatum DSM 3385</name>
    <dbReference type="NCBI Taxonomy" id="1121400"/>
    <lineage>
        <taxon>Bacteria</taxon>
        <taxon>Pseudomonadati</taxon>
        <taxon>Thermodesulfobacteriota</taxon>
        <taxon>Desulfobacteria</taxon>
        <taxon>Desulfobacterales</taxon>
        <taxon>Desulfobacteraceae</taxon>
        <taxon>Desulfocicer</taxon>
    </lineage>
</organism>
<evidence type="ECO:0000313" key="2">
    <source>
        <dbReference type="EMBL" id="SMC74980.1"/>
    </source>
</evidence>
<gene>
    <name evidence="2" type="ORF">SAMN02746065_10945</name>
</gene>
<dbReference type="EMBL" id="FWXY01000009">
    <property type="protein sequence ID" value="SMC74980.1"/>
    <property type="molecule type" value="Genomic_DNA"/>
</dbReference>
<dbReference type="InterPro" id="IPR036866">
    <property type="entry name" value="RibonucZ/Hydroxyglut_hydro"/>
</dbReference>
<dbReference type="SMART" id="SM00849">
    <property type="entry name" value="Lactamase_B"/>
    <property type="match status" value="1"/>
</dbReference>
<dbReference type="Gene3D" id="3.60.15.10">
    <property type="entry name" value="Ribonuclease Z/Hydroxyacylglutathione hydrolase-like"/>
    <property type="match status" value="1"/>
</dbReference>
<feature type="domain" description="Metallo-beta-lactamase" evidence="1">
    <location>
        <begin position="20"/>
        <end position="220"/>
    </location>
</feature>
<proteinExistence type="predicted"/>
<keyword evidence="3" id="KW-1185">Reference proteome</keyword>
<dbReference type="OrthoDB" id="9802248at2"/>
<reference evidence="2 3" key="1">
    <citation type="submission" date="2017-04" db="EMBL/GenBank/DDBJ databases">
        <authorList>
            <person name="Afonso C.L."/>
            <person name="Miller P.J."/>
            <person name="Scott M.A."/>
            <person name="Spackman E."/>
            <person name="Goraichik I."/>
            <person name="Dimitrov K.M."/>
            <person name="Suarez D.L."/>
            <person name="Swayne D.E."/>
        </authorList>
    </citation>
    <scope>NUCLEOTIDE SEQUENCE [LARGE SCALE GENOMIC DNA]</scope>
    <source>
        <strain evidence="2 3">DSM 3385</strain>
    </source>
</reference>
<dbReference type="InterPro" id="IPR001279">
    <property type="entry name" value="Metallo-B-lactamas"/>
</dbReference>
<dbReference type="InterPro" id="IPR050855">
    <property type="entry name" value="NDM-1-like"/>
</dbReference>
<dbReference type="STRING" id="1121400.SAMN02746065_10945"/>
<accession>A0A1W2BPZ4</accession>
<sequence>MIIKEIGEIGNGFYAVGSAGVPVYLLDGPVPVLFDAGLTAGAFLYEAGIKQILGERVPEYLFLTHSHFDHVGAASHFKDVWQDLKISGAVHCSEILQKTKAVQLMRNLNFEGARLIKESGLEPINDNGFESFNLDILLQPDQTIELGPGLSVVALNTPGHTWDFMSYWIPEKKILVASEAVAMYEANGDLQSEFLVDFDAYIDSLKVLKKLGAEILCLGHHVVCTGEDAVAHIENSFQASMDYLIMTEKFLAQEKGAVDKVVELVKKAEWDTRPWPKQPESAYLLNTWQRVNTIWNRMNRN</sequence>
<evidence type="ECO:0000313" key="3">
    <source>
        <dbReference type="Proteomes" id="UP000192418"/>
    </source>
</evidence>
<protein>
    <submittedName>
        <fullName evidence="2">Glyoxylase, beta-lactamase superfamily II</fullName>
    </submittedName>
</protein>
<dbReference type="Proteomes" id="UP000192418">
    <property type="component" value="Unassembled WGS sequence"/>
</dbReference>
<dbReference type="PANTHER" id="PTHR42951">
    <property type="entry name" value="METALLO-BETA-LACTAMASE DOMAIN-CONTAINING"/>
    <property type="match status" value="1"/>
</dbReference>